<dbReference type="InterPro" id="IPR046439">
    <property type="entry name" value="ZF_RZ_dom"/>
</dbReference>
<dbReference type="Gene3D" id="3.40.50.300">
    <property type="entry name" value="P-loop containing nucleotide triphosphate hydrolases"/>
    <property type="match status" value="1"/>
</dbReference>
<organism evidence="9 10">
    <name type="scientific">Perkinsus olseni</name>
    <name type="common">Perkinsus atlanticus</name>
    <dbReference type="NCBI Taxonomy" id="32597"/>
    <lineage>
        <taxon>Eukaryota</taxon>
        <taxon>Sar</taxon>
        <taxon>Alveolata</taxon>
        <taxon>Perkinsozoa</taxon>
        <taxon>Perkinsea</taxon>
        <taxon>Perkinsida</taxon>
        <taxon>Perkinsidae</taxon>
        <taxon>Perkinsus</taxon>
    </lineage>
</organism>
<dbReference type="InterPro" id="IPR027417">
    <property type="entry name" value="P-loop_NTPase"/>
</dbReference>
<dbReference type="InterPro" id="IPR057373">
    <property type="entry name" value="ZNFX1"/>
</dbReference>
<dbReference type="Pfam" id="PF20173">
    <property type="entry name" value="ZnF_RZ-type"/>
    <property type="match status" value="1"/>
</dbReference>
<dbReference type="PANTHER" id="PTHR10887">
    <property type="entry name" value="DNA2/NAM7 HELICASE FAMILY"/>
    <property type="match status" value="1"/>
</dbReference>
<dbReference type="GO" id="GO:0008270">
    <property type="term" value="F:zinc ion binding"/>
    <property type="evidence" value="ECO:0007669"/>
    <property type="project" value="UniProtKB-KW"/>
</dbReference>
<evidence type="ECO:0000313" key="9">
    <source>
        <dbReference type="EMBL" id="KAF4704074.1"/>
    </source>
</evidence>
<evidence type="ECO:0000256" key="4">
    <source>
        <dbReference type="ARBA" id="ARBA00022771"/>
    </source>
</evidence>
<proteinExistence type="predicted"/>
<dbReference type="Pfam" id="PF25396">
    <property type="entry name" value="ZNFX1"/>
    <property type="match status" value="1"/>
</dbReference>
<dbReference type="GO" id="GO:0031380">
    <property type="term" value="C:nuclear RNA-directed RNA polymerase complex"/>
    <property type="evidence" value="ECO:0007669"/>
    <property type="project" value="TreeGrafter"/>
</dbReference>
<protein>
    <recommendedName>
        <fullName evidence="8">RZ-type domain-containing protein</fullName>
    </recommendedName>
</protein>
<keyword evidence="10" id="KW-1185">Reference proteome</keyword>
<dbReference type="InterPro" id="IPR045055">
    <property type="entry name" value="DNA2/NAM7-like"/>
</dbReference>
<evidence type="ECO:0000256" key="5">
    <source>
        <dbReference type="ARBA" id="ARBA00022833"/>
    </source>
</evidence>
<dbReference type="GO" id="GO:0031048">
    <property type="term" value="P:regulatory ncRNA-mediated heterochromatin formation"/>
    <property type="evidence" value="ECO:0007669"/>
    <property type="project" value="TreeGrafter"/>
</dbReference>
<dbReference type="AlphaFoldDB" id="A0A7J6Q690"/>
<dbReference type="SUPFAM" id="SSF52540">
    <property type="entry name" value="P-loop containing nucleoside triphosphate hydrolases"/>
    <property type="match status" value="1"/>
</dbReference>
<feature type="domain" description="RZ-type" evidence="8">
    <location>
        <begin position="58"/>
        <end position="135"/>
    </location>
</feature>
<evidence type="ECO:0000256" key="3">
    <source>
        <dbReference type="ARBA" id="ARBA00022723"/>
    </source>
</evidence>
<feature type="non-terminal residue" evidence="9">
    <location>
        <position position="1"/>
    </location>
</feature>
<evidence type="ECO:0000256" key="2">
    <source>
        <dbReference type="ARBA" id="ARBA00022490"/>
    </source>
</evidence>
<dbReference type="GO" id="GO:0004386">
    <property type="term" value="F:helicase activity"/>
    <property type="evidence" value="ECO:0007669"/>
    <property type="project" value="InterPro"/>
</dbReference>
<evidence type="ECO:0000256" key="7">
    <source>
        <dbReference type="SAM" id="MobiDB-lite"/>
    </source>
</evidence>
<dbReference type="Proteomes" id="UP000553632">
    <property type="component" value="Unassembled WGS sequence"/>
</dbReference>
<name>A0A7J6Q690_PEROL</name>
<reference evidence="9 10" key="1">
    <citation type="submission" date="2020-04" db="EMBL/GenBank/DDBJ databases">
        <title>Perkinsus olseni comparative genomics.</title>
        <authorList>
            <person name="Bogema D.R."/>
        </authorList>
    </citation>
    <scope>NUCLEOTIDE SEQUENCE [LARGE SCALE GENOMIC DNA]</scope>
    <source>
        <strain evidence="9 10">ATCC PRA-207</strain>
    </source>
</reference>
<gene>
    <name evidence="9" type="ORF">FOZ63_005791</name>
</gene>
<dbReference type="InterPro" id="IPR041677">
    <property type="entry name" value="DNA2/NAM7_AAA_11"/>
</dbReference>
<comment type="subcellular location">
    <subcellularLocation>
        <location evidence="1">Cytoplasm</location>
    </subcellularLocation>
</comment>
<evidence type="ECO:0000256" key="6">
    <source>
        <dbReference type="ARBA" id="ARBA00022859"/>
    </source>
</evidence>
<sequence>YMTYDASKGEHKAIQLRSCPTCKKTIFTAPRYNNIVKTQLALLARVKEKLLKAFRQEVTLEERQAINQAMSSDGWGAAAGHWFACPNGHPYFIADCGGAMVTATCPECGAVIGGANHSSAAGNTFVADFTGVSERPHWPVFPGYVLHSALFSPVCSRFMPLPKRFGPSPTPRNPAAAKSATAKGKGKGGGKGRGRLPGKGVGGRLSSKGRGSFGNAKGKGHRDFEDMYGKTNGTFSERAITNSATRIRSSSELTLILRRTLDKKNPDLCLKVCNGLREKITELLGRLDAEGMRVFISVVVMAGDAFEKAKFYQLIQTVGATLVVASSDYVNKVRLPQQLVEYTKVMVELCRWDPQSAGLVSAEVISSRARAIGGRSEQLELLMKQVVFHKEGGASRKLRGLAKPGKPEDVDVELCGELMKAANLLPQLEEIVEGPTYNKKKPRMVNRVNSMWDAKNEQDLLLYRATHYHCLRQEFVIPLKEALCPAMGIPSAYEATSRTVCYEHVKTTRRPFLISSSGNLYVQFKFSCARPVDFTLGSHLIYGSLVALFQTSTGTARGDADPETLLYATVEEFDIKKVGGDKSKGGLVGLSLSSDNLEKLSFGEEYCMLESPDYFLAKKPIFEFLRDDTLLEGMPLLPHLLGSPSQTRTPGYLLNNKVDLSPLYTAQGLVTGDPLDEWPRVSGRSIELDPAQQEALKYIFRSPLAVVQGPPGTGKSYLGVKFTRIARACLDQKLRSSPILAVTLTNHALDQFLEDLLPYHRGQIVRFGGRSKTDNPELEECNVRNKKVHEFRDEYCSRKSLKKELYRNAGTMNSVLALQERDQVGKLLGLLAFIPADLFADIVAPRECTFTFALLGSRAIEFAVKSLEVWLKGTRWQLPRLERRWIKEWGVTLANDSFLAPTEYDSDEDYAPQTAFDALPAKARKKLLREMEAGVDSFIRGLFGFDSAHLSTSEPAGSEEADALDMDIIDQIELDRRMDDDIGEEEEEEEEPEDLFARWRGDSAAEASCSEMAMSAALQSRIGSRLEAALGHGFLQRSTRVEIRKAGLDA</sequence>
<dbReference type="PANTHER" id="PTHR10887:SF341">
    <property type="entry name" value="NFX1-TYPE ZINC FINGER-CONTAINING PROTEIN 1"/>
    <property type="match status" value="1"/>
</dbReference>
<dbReference type="GO" id="GO:0002376">
    <property type="term" value="P:immune system process"/>
    <property type="evidence" value="ECO:0007669"/>
    <property type="project" value="UniProtKB-KW"/>
</dbReference>
<keyword evidence="6" id="KW-0391">Immunity</keyword>
<keyword evidence="5" id="KW-0862">Zinc</keyword>
<dbReference type="EMBL" id="JABANO010035074">
    <property type="protein sequence ID" value="KAF4704074.1"/>
    <property type="molecule type" value="Genomic_DNA"/>
</dbReference>
<keyword evidence="2" id="KW-0963">Cytoplasm</keyword>
<evidence type="ECO:0000259" key="8">
    <source>
        <dbReference type="PROSITE" id="PS51981"/>
    </source>
</evidence>
<dbReference type="GO" id="GO:0005737">
    <property type="term" value="C:cytoplasm"/>
    <property type="evidence" value="ECO:0007669"/>
    <property type="project" value="UniProtKB-SubCell"/>
</dbReference>
<keyword evidence="3" id="KW-0479">Metal-binding</keyword>
<evidence type="ECO:0000256" key="1">
    <source>
        <dbReference type="ARBA" id="ARBA00004496"/>
    </source>
</evidence>
<feature type="compositionally biased region" description="Basic residues" evidence="7">
    <location>
        <begin position="184"/>
        <end position="196"/>
    </location>
</feature>
<comment type="caution">
    <text evidence="9">The sequence shown here is derived from an EMBL/GenBank/DDBJ whole genome shotgun (WGS) entry which is preliminary data.</text>
</comment>
<accession>A0A7J6Q690</accession>
<keyword evidence="4" id="KW-0863">Zinc-finger</keyword>
<dbReference type="Pfam" id="PF13086">
    <property type="entry name" value="AAA_11"/>
    <property type="match status" value="1"/>
</dbReference>
<feature type="region of interest" description="Disordered" evidence="7">
    <location>
        <begin position="165"/>
        <end position="227"/>
    </location>
</feature>
<dbReference type="PROSITE" id="PS51981">
    <property type="entry name" value="ZF_RZ"/>
    <property type="match status" value="1"/>
</dbReference>
<evidence type="ECO:0000313" key="10">
    <source>
        <dbReference type="Proteomes" id="UP000553632"/>
    </source>
</evidence>